<proteinExistence type="predicted"/>
<gene>
    <name evidence="2" type="ORF">Tco_0747441</name>
</gene>
<evidence type="ECO:0000256" key="1">
    <source>
        <dbReference type="SAM" id="Coils"/>
    </source>
</evidence>
<organism evidence="2 3">
    <name type="scientific">Tanacetum coccineum</name>
    <dbReference type="NCBI Taxonomy" id="301880"/>
    <lineage>
        <taxon>Eukaryota</taxon>
        <taxon>Viridiplantae</taxon>
        <taxon>Streptophyta</taxon>
        <taxon>Embryophyta</taxon>
        <taxon>Tracheophyta</taxon>
        <taxon>Spermatophyta</taxon>
        <taxon>Magnoliopsida</taxon>
        <taxon>eudicotyledons</taxon>
        <taxon>Gunneridae</taxon>
        <taxon>Pentapetalae</taxon>
        <taxon>asterids</taxon>
        <taxon>campanulids</taxon>
        <taxon>Asterales</taxon>
        <taxon>Asteraceae</taxon>
        <taxon>Asteroideae</taxon>
        <taxon>Anthemideae</taxon>
        <taxon>Anthemidinae</taxon>
        <taxon>Tanacetum</taxon>
    </lineage>
</organism>
<reference evidence="2" key="2">
    <citation type="submission" date="2022-01" db="EMBL/GenBank/DDBJ databases">
        <authorList>
            <person name="Yamashiro T."/>
            <person name="Shiraishi A."/>
            <person name="Satake H."/>
            <person name="Nakayama K."/>
        </authorList>
    </citation>
    <scope>NUCLEOTIDE SEQUENCE</scope>
</reference>
<comment type="caution">
    <text evidence="2">The sequence shown here is derived from an EMBL/GenBank/DDBJ whole genome shotgun (WGS) entry which is preliminary data.</text>
</comment>
<dbReference type="EMBL" id="BQNB010010706">
    <property type="protein sequence ID" value="GJS80900.1"/>
    <property type="molecule type" value="Genomic_DNA"/>
</dbReference>
<protein>
    <submittedName>
        <fullName evidence="2">Uncharacterized protein</fullName>
    </submittedName>
</protein>
<name>A0ABQ4YTQ4_9ASTR</name>
<feature type="coiled-coil region" evidence="1">
    <location>
        <begin position="22"/>
        <end position="49"/>
    </location>
</feature>
<accession>A0ABQ4YTQ4</accession>
<reference evidence="2" key="1">
    <citation type="journal article" date="2022" name="Int. J. Mol. Sci.">
        <title>Draft Genome of Tanacetum Coccineum: Genomic Comparison of Closely Related Tanacetum-Family Plants.</title>
        <authorList>
            <person name="Yamashiro T."/>
            <person name="Shiraishi A."/>
            <person name="Nakayama K."/>
            <person name="Satake H."/>
        </authorList>
    </citation>
    <scope>NUCLEOTIDE SEQUENCE</scope>
</reference>
<keyword evidence="3" id="KW-1185">Reference proteome</keyword>
<sequence length="269" mass="30667">MPHDSPLLRVNTLGSDEGSMTLNELMVLCTTLSKKVESLEADLKQTKKVYGTAFTKLIIKVKKLEKIVKLSKARRRAKIVVFDDEEDLEDPFKQRRKIDEIDQDPDISLVQHDVETQGRYGQEMEFETEAYTTEDVSTARSVSTVGAIVTTASVTISTASPPRVSTAEDISTAETLAYIRRSASKDKERQRIARVQKLASSFNIEEWENIQARVEVDEEITARLQAEEQAELTIEERSRLFVELIDKRKKYFAAKRAKERRNKPLTQAQ</sequence>
<dbReference type="Proteomes" id="UP001151760">
    <property type="component" value="Unassembled WGS sequence"/>
</dbReference>
<evidence type="ECO:0000313" key="3">
    <source>
        <dbReference type="Proteomes" id="UP001151760"/>
    </source>
</evidence>
<keyword evidence="1" id="KW-0175">Coiled coil</keyword>
<evidence type="ECO:0000313" key="2">
    <source>
        <dbReference type="EMBL" id="GJS80900.1"/>
    </source>
</evidence>